<proteinExistence type="predicted"/>
<dbReference type="OrthoDB" id="8960672at2759"/>
<dbReference type="Proteomes" id="UP000812440">
    <property type="component" value="Chromosome 7"/>
</dbReference>
<evidence type="ECO:0000256" key="1">
    <source>
        <dbReference type="SAM" id="MobiDB-lite"/>
    </source>
</evidence>
<dbReference type="AlphaFoldDB" id="A0A8T2IPI3"/>
<reference evidence="2" key="1">
    <citation type="thesis" date="2020" institute="ProQuest LLC" country="789 East Eisenhower Parkway, Ann Arbor, MI, USA">
        <title>Comparative Genomics and Chromosome Evolution.</title>
        <authorList>
            <person name="Mudd A.B."/>
        </authorList>
    </citation>
    <scope>NUCLEOTIDE SEQUENCE</scope>
    <source>
        <strain evidence="2">Female2</strain>
        <tissue evidence="2">Blood</tissue>
    </source>
</reference>
<evidence type="ECO:0000313" key="3">
    <source>
        <dbReference type="Proteomes" id="UP000812440"/>
    </source>
</evidence>
<evidence type="ECO:0000313" key="2">
    <source>
        <dbReference type="EMBL" id="KAG8433693.1"/>
    </source>
</evidence>
<feature type="compositionally biased region" description="Basic residues" evidence="1">
    <location>
        <begin position="24"/>
        <end position="35"/>
    </location>
</feature>
<protein>
    <submittedName>
        <fullName evidence="2">Uncharacterized protein</fullName>
    </submittedName>
</protein>
<feature type="region of interest" description="Disordered" evidence="1">
    <location>
        <begin position="1"/>
        <end position="89"/>
    </location>
</feature>
<sequence>MENFRQLPTLKPPELWSCSSTPSARRRRTNLKKGQRSPDSGARSEAETSTVRRQWTLKPPAIEVTPSSEDEAWSNCSTPSASPKRRRGLLRKWLKRRGEKSW</sequence>
<gene>
    <name evidence="2" type="ORF">GDO86_012156</name>
</gene>
<name>A0A8T2IPI3_9PIPI</name>
<organism evidence="2 3">
    <name type="scientific">Hymenochirus boettgeri</name>
    <name type="common">Congo dwarf clawed frog</name>
    <dbReference type="NCBI Taxonomy" id="247094"/>
    <lineage>
        <taxon>Eukaryota</taxon>
        <taxon>Metazoa</taxon>
        <taxon>Chordata</taxon>
        <taxon>Craniata</taxon>
        <taxon>Vertebrata</taxon>
        <taxon>Euteleostomi</taxon>
        <taxon>Amphibia</taxon>
        <taxon>Batrachia</taxon>
        <taxon>Anura</taxon>
        <taxon>Pipoidea</taxon>
        <taxon>Pipidae</taxon>
        <taxon>Pipinae</taxon>
        <taxon>Hymenochirus</taxon>
    </lineage>
</organism>
<comment type="caution">
    <text evidence="2">The sequence shown here is derived from an EMBL/GenBank/DDBJ whole genome shotgun (WGS) entry which is preliminary data.</text>
</comment>
<dbReference type="EMBL" id="JAACNH010000008">
    <property type="protein sequence ID" value="KAG8433693.1"/>
    <property type="molecule type" value="Genomic_DNA"/>
</dbReference>
<accession>A0A8T2IPI3</accession>
<keyword evidence="3" id="KW-1185">Reference proteome</keyword>